<evidence type="ECO:0000313" key="2">
    <source>
        <dbReference type="EMBL" id="MBL4912587.1"/>
    </source>
</evidence>
<organism evidence="2 3">
    <name type="scientific">Shewanella schlegeliana</name>
    <dbReference type="NCBI Taxonomy" id="190308"/>
    <lineage>
        <taxon>Bacteria</taxon>
        <taxon>Pseudomonadati</taxon>
        <taxon>Pseudomonadota</taxon>
        <taxon>Gammaproteobacteria</taxon>
        <taxon>Alteromonadales</taxon>
        <taxon>Shewanellaceae</taxon>
        <taxon>Shewanella</taxon>
    </lineage>
</organism>
<dbReference type="Proteomes" id="UP000604898">
    <property type="component" value="Unassembled WGS sequence"/>
</dbReference>
<comment type="caution">
    <text evidence="2">The sequence shown here is derived from an EMBL/GenBank/DDBJ whole genome shotgun (WGS) entry which is preliminary data.</text>
</comment>
<reference evidence="2 3" key="1">
    <citation type="submission" date="2021-01" db="EMBL/GenBank/DDBJ databases">
        <title>Genome sequence of Shewanella schlegeliana JCM 11561.</title>
        <authorList>
            <person name="Zhang H."/>
            <person name="Li C."/>
        </authorList>
    </citation>
    <scope>NUCLEOTIDE SEQUENCE [LARGE SCALE GENOMIC DNA]</scope>
    <source>
        <strain evidence="2 3">JCM 11561</strain>
    </source>
</reference>
<sequence>NYIEYFYNPVRRHGSNNGLSPVQFEKQYFEKQLSV</sequence>
<dbReference type="EMBL" id="JAESVD010000002">
    <property type="protein sequence ID" value="MBL4912587.1"/>
    <property type="molecule type" value="Genomic_DNA"/>
</dbReference>
<gene>
    <name evidence="2" type="ORF">JMA39_05465</name>
</gene>
<keyword evidence="3" id="KW-1185">Reference proteome</keyword>
<proteinExistence type="predicted"/>
<dbReference type="Pfam" id="PF13333">
    <property type="entry name" value="rve_2"/>
    <property type="match status" value="1"/>
</dbReference>
<dbReference type="RefSeq" id="WP_202720801.1">
    <property type="nucleotide sequence ID" value="NZ_BPEX01000001.1"/>
</dbReference>
<evidence type="ECO:0000259" key="1">
    <source>
        <dbReference type="Pfam" id="PF13333"/>
    </source>
</evidence>
<protein>
    <submittedName>
        <fullName evidence="2">IS3 family transposase</fullName>
    </submittedName>
</protein>
<evidence type="ECO:0000313" key="3">
    <source>
        <dbReference type="Proteomes" id="UP000604898"/>
    </source>
</evidence>
<feature type="non-terminal residue" evidence="2">
    <location>
        <position position="1"/>
    </location>
</feature>
<feature type="domain" description="Integrase catalytic" evidence="1">
    <location>
        <begin position="1"/>
        <end position="28"/>
    </location>
</feature>
<accession>A0ABS1SYH7</accession>
<dbReference type="InterPro" id="IPR001584">
    <property type="entry name" value="Integrase_cat-core"/>
</dbReference>
<name>A0ABS1SYH7_9GAMM</name>